<dbReference type="Proteomes" id="UP000007110">
    <property type="component" value="Unassembled WGS sequence"/>
</dbReference>
<dbReference type="OrthoDB" id="416710at2759"/>
<dbReference type="GO" id="GO:0019752">
    <property type="term" value="P:carboxylic acid metabolic process"/>
    <property type="evidence" value="ECO:0000318"/>
    <property type="project" value="GO_Central"/>
</dbReference>
<evidence type="ECO:0000313" key="2">
    <source>
        <dbReference type="Proteomes" id="UP000007110"/>
    </source>
</evidence>
<dbReference type="KEGG" id="spu:100891310"/>
<protein>
    <recommendedName>
        <fullName evidence="3">Sulfotransferase family protein</fullName>
    </recommendedName>
</protein>
<dbReference type="Gene3D" id="3.40.50.300">
    <property type="entry name" value="P-loop containing nucleotide triphosphate hydrolases"/>
    <property type="match status" value="1"/>
</dbReference>
<dbReference type="OMA" id="ITEIPWH"/>
<dbReference type="InParanoid" id="A0A7M7NKV7"/>
<reference evidence="2" key="1">
    <citation type="submission" date="2015-02" db="EMBL/GenBank/DDBJ databases">
        <title>Genome sequencing for Strongylocentrotus purpuratus.</title>
        <authorList>
            <person name="Murali S."/>
            <person name="Liu Y."/>
            <person name="Vee V."/>
            <person name="English A."/>
            <person name="Wang M."/>
            <person name="Skinner E."/>
            <person name="Han Y."/>
            <person name="Muzny D.M."/>
            <person name="Worley K.C."/>
            <person name="Gibbs R.A."/>
        </authorList>
    </citation>
    <scope>NUCLEOTIDE SEQUENCE</scope>
</reference>
<name>A0A7M7NKV7_STRPU</name>
<dbReference type="PANTHER" id="PTHR48312">
    <property type="match status" value="1"/>
</dbReference>
<evidence type="ECO:0000313" key="1">
    <source>
        <dbReference type="EnsemblMetazoa" id="XP_030837808"/>
    </source>
</evidence>
<dbReference type="RefSeq" id="XP_030837808.1">
    <property type="nucleotide sequence ID" value="XM_030981948.1"/>
</dbReference>
<reference evidence="1" key="2">
    <citation type="submission" date="2021-01" db="UniProtKB">
        <authorList>
            <consortium name="EnsemblMetazoa"/>
        </authorList>
    </citation>
    <scope>IDENTIFICATION</scope>
</reference>
<dbReference type="EnsemblMetazoa" id="XM_030981948">
    <property type="protein sequence ID" value="XP_030837808"/>
    <property type="gene ID" value="LOC100891310"/>
</dbReference>
<dbReference type="SUPFAM" id="SSF52540">
    <property type="entry name" value="P-loop containing nucleoside triphosphate hydrolases"/>
    <property type="match status" value="1"/>
</dbReference>
<evidence type="ECO:0008006" key="3">
    <source>
        <dbReference type="Google" id="ProtNLM"/>
    </source>
</evidence>
<dbReference type="InterPro" id="IPR027417">
    <property type="entry name" value="P-loop_NTPase"/>
</dbReference>
<organism evidence="1 2">
    <name type="scientific">Strongylocentrotus purpuratus</name>
    <name type="common">Purple sea urchin</name>
    <dbReference type="NCBI Taxonomy" id="7668"/>
    <lineage>
        <taxon>Eukaryota</taxon>
        <taxon>Metazoa</taxon>
        <taxon>Echinodermata</taxon>
        <taxon>Eleutherozoa</taxon>
        <taxon>Echinozoa</taxon>
        <taxon>Echinoidea</taxon>
        <taxon>Euechinoidea</taxon>
        <taxon>Echinacea</taxon>
        <taxon>Camarodonta</taxon>
        <taxon>Echinidea</taxon>
        <taxon>Strongylocentrotidae</taxon>
        <taxon>Strongylocentrotus</taxon>
    </lineage>
</organism>
<keyword evidence="2" id="KW-1185">Reference proteome</keyword>
<sequence>MSSSFPKPSGPARIMVWSTPRSVSTAFARSMSARGDTEVFWEPYLSCHYFGPDRTKNVKFGKLAIDDLADDRYTHSYISGLLNAEYPGANVLFVKGMVEGIRDDFAVVEQGFKHSILIRHPQKSFRSMYRMANSVSPDHDVEAFIGRHASIYDDLERFYRYVETELDQGPPPIIDADDLVNQPEKLLPKYCEAMGIEYTPKMLEWESVDTDQLNWHCTDVGVMAHSKLKNGVILSNAMKGQGFGKAPDVTKEMELSPVFKEIIANSVPAYEKLYALRIQP</sequence>
<accession>A0A7M7NKV7</accession>
<dbReference type="GeneID" id="100891310"/>
<dbReference type="Pfam" id="PF19798">
    <property type="entry name" value="Sulfotransfer_5"/>
    <property type="match status" value="1"/>
</dbReference>
<dbReference type="PANTHER" id="PTHR48312:SF1">
    <property type="entry name" value="SULFOTRANSFERASE"/>
    <property type="match status" value="1"/>
</dbReference>
<dbReference type="AlphaFoldDB" id="A0A7M7NKV7"/>
<proteinExistence type="predicted"/>